<feature type="compositionally biased region" description="Acidic residues" evidence="1">
    <location>
        <begin position="217"/>
        <end position="226"/>
    </location>
</feature>
<protein>
    <recommendedName>
        <fullName evidence="3">Immunity repressor</fullName>
    </recommendedName>
</protein>
<gene>
    <name evidence="2" type="ORF">ABRQ22_17485</name>
</gene>
<evidence type="ECO:0008006" key="3">
    <source>
        <dbReference type="Google" id="ProtNLM"/>
    </source>
</evidence>
<evidence type="ECO:0000313" key="2">
    <source>
        <dbReference type="EMBL" id="XCH29356.1"/>
    </source>
</evidence>
<name>A0AAU8FYZ8_9MICO</name>
<sequence length="226" mass="24170">MNDDSNELTLRDVALAASERLGGVRGRALDREAKKRGLTLSYTTVDKIIAGTYKSKPKPETLNALAELSGIGRDQVYEAAKVPPPAPSLAEELGAAGEQLTPAQRKIVIDTVNLMARQNRIVAEALELVETYDEMPPSMTYGDMPPWVTYGDIGTRRRATGQDEEVGRDGDAAPSKQAAGSAATGINPDELDLAAKAKPDGGSLYERDQRAMRDVGEESQDPEGAS</sequence>
<dbReference type="EMBL" id="CP159290">
    <property type="protein sequence ID" value="XCH29356.1"/>
    <property type="molecule type" value="Genomic_DNA"/>
</dbReference>
<feature type="compositionally biased region" description="Low complexity" evidence="1">
    <location>
        <begin position="172"/>
        <end position="183"/>
    </location>
</feature>
<accession>A0AAU8FYZ8</accession>
<reference evidence="2" key="1">
    <citation type="submission" date="2024-06" db="EMBL/GenBank/DDBJ databases">
        <title>Complete genome sequence of the cellulolytic actinobacterium, Cellulosimicrobium ES-005.</title>
        <authorList>
            <person name="Matthews C.T."/>
            <person name="Underwood K.D."/>
            <person name="Ghanchi K.M."/>
            <person name="Fields S.D."/>
            <person name="Gardner S.G."/>
        </authorList>
    </citation>
    <scope>NUCLEOTIDE SEQUENCE</scope>
    <source>
        <strain evidence="2">ES-005</strain>
    </source>
</reference>
<feature type="region of interest" description="Disordered" evidence="1">
    <location>
        <begin position="159"/>
        <end position="226"/>
    </location>
</feature>
<evidence type="ECO:0000256" key="1">
    <source>
        <dbReference type="SAM" id="MobiDB-lite"/>
    </source>
</evidence>
<organism evidence="2">
    <name type="scientific">Cellulosimicrobium sp. ES-005</name>
    <dbReference type="NCBI Taxonomy" id="3163031"/>
    <lineage>
        <taxon>Bacteria</taxon>
        <taxon>Bacillati</taxon>
        <taxon>Actinomycetota</taxon>
        <taxon>Actinomycetes</taxon>
        <taxon>Micrococcales</taxon>
        <taxon>Promicromonosporaceae</taxon>
        <taxon>Cellulosimicrobium</taxon>
    </lineage>
</organism>
<proteinExistence type="predicted"/>
<dbReference type="RefSeq" id="WP_353707654.1">
    <property type="nucleotide sequence ID" value="NZ_CP159290.1"/>
</dbReference>
<feature type="compositionally biased region" description="Basic and acidic residues" evidence="1">
    <location>
        <begin position="193"/>
        <end position="216"/>
    </location>
</feature>
<dbReference type="AlphaFoldDB" id="A0AAU8FYZ8"/>